<feature type="signal peptide" evidence="4">
    <location>
        <begin position="1"/>
        <end position="22"/>
    </location>
</feature>
<evidence type="ECO:0000313" key="6">
    <source>
        <dbReference type="EMBL" id="CDW39617.1"/>
    </source>
</evidence>
<evidence type="ECO:0000256" key="3">
    <source>
        <dbReference type="RuleBase" id="RU363034"/>
    </source>
</evidence>
<keyword evidence="3" id="KW-0378">Hydrolase</keyword>
<comment type="similarity">
    <text evidence="2">Belongs to the peptidase S1 family. CLIP subfamily.</text>
</comment>
<feature type="domain" description="Peptidase S1" evidence="5">
    <location>
        <begin position="57"/>
        <end position="491"/>
    </location>
</feature>
<reference evidence="6" key="1">
    <citation type="submission" date="2014-05" db="EMBL/GenBank/DDBJ databases">
        <authorList>
            <person name="Chronopoulou M."/>
        </authorList>
    </citation>
    <scope>NUCLEOTIDE SEQUENCE</scope>
    <source>
        <tissue evidence="6">Whole organism</tissue>
    </source>
</reference>
<dbReference type="SMART" id="SM00020">
    <property type="entry name" value="Tryp_SPc"/>
    <property type="match status" value="1"/>
</dbReference>
<accession>A0A0K2UNZ7</accession>
<feature type="chain" id="PRO_5005488865" description="Peptidase S1 domain-containing protein" evidence="4">
    <location>
        <begin position="23"/>
        <end position="496"/>
    </location>
</feature>
<keyword evidence="3" id="KW-0720">Serine protease</keyword>
<evidence type="ECO:0000256" key="1">
    <source>
        <dbReference type="ARBA" id="ARBA00023157"/>
    </source>
</evidence>
<dbReference type="OrthoDB" id="547031at2759"/>
<proteinExistence type="inferred from homology"/>
<dbReference type="InterPro" id="IPR001254">
    <property type="entry name" value="Trypsin_dom"/>
</dbReference>
<dbReference type="InterPro" id="IPR018114">
    <property type="entry name" value="TRYPSIN_HIS"/>
</dbReference>
<keyword evidence="1" id="KW-1015">Disulfide bond</keyword>
<evidence type="ECO:0000259" key="5">
    <source>
        <dbReference type="PROSITE" id="PS50240"/>
    </source>
</evidence>
<dbReference type="GO" id="GO:0004252">
    <property type="term" value="F:serine-type endopeptidase activity"/>
    <property type="evidence" value="ECO:0007669"/>
    <property type="project" value="InterPro"/>
</dbReference>
<evidence type="ECO:0000256" key="2">
    <source>
        <dbReference type="ARBA" id="ARBA00024195"/>
    </source>
</evidence>
<dbReference type="EMBL" id="HACA01022256">
    <property type="protein sequence ID" value="CDW39617.1"/>
    <property type="molecule type" value="Transcribed_RNA"/>
</dbReference>
<dbReference type="GO" id="GO:0006508">
    <property type="term" value="P:proteolysis"/>
    <property type="evidence" value="ECO:0007669"/>
    <property type="project" value="UniProtKB-KW"/>
</dbReference>
<dbReference type="SUPFAM" id="SSF50494">
    <property type="entry name" value="Trypsin-like serine proteases"/>
    <property type="match status" value="2"/>
</dbReference>
<dbReference type="Pfam" id="PF00089">
    <property type="entry name" value="Trypsin"/>
    <property type="match status" value="2"/>
</dbReference>
<keyword evidence="4" id="KW-0732">Signal</keyword>
<dbReference type="InterPro" id="IPR043504">
    <property type="entry name" value="Peptidase_S1_PA_chymotrypsin"/>
</dbReference>
<dbReference type="AlphaFoldDB" id="A0A0K2UNZ7"/>
<name>A0A0K2UNZ7_LEPSM</name>
<organism evidence="6">
    <name type="scientific">Lepeophtheirus salmonis</name>
    <name type="common">Salmon louse</name>
    <name type="synonym">Caligus salmonis</name>
    <dbReference type="NCBI Taxonomy" id="72036"/>
    <lineage>
        <taxon>Eukaryota</taxon>
        <taxon>Metazoa</taxon>
        <taxon>Ecdysozoa</taxon>
        <taxon>Arthropoda</taxon>
        <taxon>Crustacea</taxon>
        <taxon>Multicrustacea</taxon>
        <taxon>Hexanauplia</taxon>
        <taxon>Copepoda</taxon>
        <taxon>Siphonostomatoida</taxon>
        <taxon>Caligidae</taxon>
        <taxon>Lepeophtheirus</taxon>
    </lineage>
</organism>
<dbReference type="PANTHER" id="PTHR24256">
    <property type="entry name" value="TRYPTASE-RELATED"/>
    <property type="match status" value="1"/>
</dbReference>
<dbReference type="Gene3D" id="2.40.10.10">
    <property type="entry name" value="Trypsin-like serine proteases"/>
    <property type="match status" value="2"/>
</dbReference>
<dbReference type="PROSITE" id="PS00135">
    <property type="entry name" value="TRYPSIN_SER"/>
    <property type="match status" value="1"/>
</dbReference>
<dbReference type="PROSITE" id="PS50240">
    <property type="entry name" value="TRYPSIN_DOM"/>
    <property type="match status" value="1"/>
</dbReference>
<dbReference type="InterPro" id="IPR051487">
    <property type="entry name" value="Ser/Thr_Proteases_Immune/Dev"/>
</dbReference>
<dbReference type="InterPro" id="IPR033116">
    <property type="entry name" value="TRYPSIN_SER"/>
</dbReference>
<dbReference type="PROSITE" id="PS00134">
    <property type="entry name" value="TRYPSIN_HIS"/>
    <property type="match status" value="1"/>
</dbReference>
<protein>
    <recommendedName>
        <fullName evidence="5">Peptidase S1 domain-containing protein</fullName>
    </recommendedName>
</protein>
<feature type="non-terminal residue" evidence="6">
    <location>
        <position position="1"/>
    </location>
</feature>
<sequence length="496" mass="56369">RIGMRSFFINLTLFILPKGLESLICRRQCGEDLEMNLKAGHRFFGGPEKKSEEKLRIVNGYEPPPRSFLALIKVNKDESTCGGTIINNRFVLTAGHCVCLYGSDVIPCEDKKLLYPSKNINMYIGVNNKDVSQLDQLQDVQIFHAVDVIMHQNWDGTGHPHLPDLALIQTDRKIKFIDKKVGPICLPSRKARVHNKKVYAAGWGVTGGSCLTDSNGPSKYVRCRKPFSYNGQVFDGCLTSDSPSANNKICQEFLKAIGRNKYNLKTKDAIKIIYSKKKETICYRLENNGHGWCGSCRRDAQENEVGYCTAFDDYQMEDETMTEVSPTQDWGFCSKQCSAIHLEATKLMEINLVALRKRECNLLISNSETLQYDKDKEICAGHKILFPKRRVYRRYKIKGTKDNFFFKRRKSEINRLNITGNASQLNFFLGHADSCQGDSGGPLYRFKKRKGKKRAIIIGVVSRGEQCAGLNQPGIYTNVAKFTKWIRKFSRKGRCN</sequence>
<evidence type="ECO:0000256" key="4">
    <source>
        <dbReference type="SAM" id="SignalP"/>
    </source>
</evidence>
<dbReference type="InterPro" id="IPR009003">
    <property type="entry name" value="Peptidase_S1_PA"/>
</dbReference>
<keyword evidence="3" id="KW-0645">Protease</keyword>